<dbReference type="RefSeq" id="WP_343904745.1">
    <property type="nucleotide sequence ID" value="NZ_BAAAIS010000003.1"/>
</dbReference>
<evidence type="ECO:0008006" key="3">
    <source>
        <dbReference type="Google" id="ProtNLM"/>
    </source>
</evidence>
<reference evidence="2" key="1">
    <citation type="journal article" date="2019" name="Int. J. Syst. Evol. Microbiol.">
        <title>The Global Catalogue of Microorganisms (GCM) 10K type strain sequencing project: providing services to taxonomists for standard genome sequencing and annotation.</title>
        <authorList>
            <consortium name="The Broad Institute Genomics Platform"/>
            <consortium name="The Broad Institute Genome Sequencing Center for Infectious Disease"/>
            <person name="Wu L."/>
            <person name="Ma J."/>
        </authorList>
    </citation>
    <scope>NUCLEOTIDE SEQUENCE [LARGE SCALE GENOMIC DNA]</scope>
    <source>
        <strain evidence="2">JCM 11650</strain>
    </source>
</reference>
<proteinExistence type="predicted"/>
<name>A0ABW4Q0U0_9MICO</name>
<evidence type="ECO:0000313" key="2">
    <source>
        <dbReference type="Proteomes" id="UP001597280"/>
    </source>
</evidence>
<protein>
    <recommendedName>
        <fullName evidence="3">AbiEi antitoxin C-terminal domain-containing protein</fullName>
    </recommendedName>
</protein>
<evidence type="ECO:0000313" key="1">
    <source>
        <dbReference type="EMBL" id="MFD1835615.1"/>
    </source>
</evidence>
<gene>
    <name evidence="1" type="ORF">ACFSDA_11110</name>
</gene>
<comment type="caution">
    <text evidence="1">The sequence shown here is derived from an EMBL/GenBank/DDBJ whole genome shotgun (WGS) entry which is preliminary data.</text>
</comment>
<sequence length="210" mass="21809">MPPLGPACFAWSRHAAELAVPVSRALERWEDTPTTARMVADGYLVRLLPGIYVPPDVVGTAVGRALAVGSALGASLRPHHVLAGVTAAWVVLGGTAPVQVELISSAHRGPIAGTIQRGARVAMDEVETIGGAPLTIPDRTSMDLLRFSPDAERLAAVSRLIAAGHASPEGIRRRLEAITHHPGSRSAQEAMDRACALVPAHDAVGGSRAA</sequence>
<accession>A0ABW4Q0U0</accession>
<dbReference type="Proteomes" id="UP001597280">
    <property type="component" value="Unassembled WGS sequence"/>
</dbReference>
<dbReference type="EMBL" id="JBHUFL010000003">
    <property type="protein sequence ID" value="MFD1835615.1"/>
    <property type="molecule type" value="Genomic_DNA"/>
</dbReference>
<keyword evidence="2" id="KW-1185">Reference proteome</keyword>
<organism evidence="1 2">
    <name type="scientific">Brachybacterium rhamnosum</name>
    <dbReference type="NCBI Taxonomy" id="173361"/>
    <lineage>
        <taxon>Bacteria</taxon>
        <taxon>Bacillati</taxon>
        <taxon>Actinomycetota</taxon>
        <taxon>Actinomycetes</taxon>
        <taxon>Micrococcales</taxon>
        <taxon>Dermabacteraceae</taxon>
        <taxon>Brachybacterium</taxon>
    </lineage>
</organism>